<feature type="transmembrane region" description="Helical" evidence="4">
    <location>
        <begin position="184"/>
        <end position="205"/>
    </location>
</feature>
<dbReference type="PROSITE" id="PS50850">
    <property type="entry name" value="MFS"/>
    <property type="match status" value="1"/>
</dbReference>
<dbReference type="InterPro" id="IPR036259">
    <property type="entry name" value="MFS_trans_sf"/>
</dbReference>
<comment type="caution">
    <text evidence="6">The sequence shown here is derived from an EMBL/GenBank/DDBJ whole genome shotgun (WGS) entry which is preliminary data.</text>
</comment>
<evidence type="ECO:0000259" key="5">
    <source>
        <dbReference type="PROSITE" id="PS50850"/>
    </source>
</evidence>
<keyword evidence="7" id="KW-1185">Reference proteome</keyword>
<evidence type="ECO:0000256" key="1">
    <source>
        <dbReference type="ARBA" id="ARBA00022692"/>
    </source>
</evidence>
<dbReference type="Pfam" id="PF07690">
    <property type="entry name" value="MFS_1"/>
    <property type="match status" value="1"/>
</dbReference>
<accession>A0ABV7VBL7</accession>
<dbReference type="InterPro" id="IPR020846">
    <property type="entry name" value="MFS_dom"/>
</dbReference>
<dbReference type="Gene3D" id="1.20.1250.20">
    <property type="entry name" value="MFS general substrate transporter like domains"/>
    <property type="match status" value="1"/>
</dbReference>
<organism evidence="6 7">
    <name type="scientific">Ferrovibrio xuzhouensis</name>
    <dbReference type="NCBI Taxonomy" id="1576914"/>
    <lineage>
        <taxon>Bacteria</taxon>
        <taxon>Pseudomonadati</taxon>
        <taxon>Pseudomonadota</taxon>
        <taxon>Alphaproteobacteria</taxon>
        <taxon>Rhodospirillales</taxon>
        <taxon>Rhodospirillaceae</taxon>
        <taxon>Ferrovibrio</taxon>
    </lineage>
</organism>
<evidence type="ECO:0000256" key="4">
    <source>
        <dbReference type="SAM" id="Phobius"/>
    </source>
</evidence>
<feature type="transmembrane region" description="Helical" evidence="4">
    <location>
        <begin position="159"/>
        <end position="178"/>
    </location>
</feature>
<sequence>MMKTADTTVDGTDNGALASLRQIPSGIWALGFVSLLMDTSSEMIHALLPVYLVSVMGTSMLTVGVIEGLAEATASITKVFSGALSDWLGKRKLLAALGYGLAACTKPIFPLAPTVAWLVAARFIDRVGKGIRGAPRDALVADMAPPALRGASFGLRQSLDTIGAFLGPLLAIGLMWLTADHFTAVFWIAVIPAFMAAGLIIFAVHEPDDHRSRVSKARSPLSRAQLWRLGAEYWWVVAVATVFTLARFSEAFLVLRAQGAGLPIMLVPLVLVVMNVVYAGAAYPLGALSDRMNRISMLALGLVVLIAADLVLAFAPNLAVVGIGIALWGLHMAMTQGLLAALVADTAPAELRGTAYGMLNLLCGLAMLVASVLAGALWDVAGPGTTFLAGAGLAGFALVGLLPVRGRLAGRSNDQTAV</sequence>
<keyword evidence="2 4" id="KW-1133">Transmembrane helix</keyword>
<dbReference type="CDD" id="cd17370">
    <property type="entry name" value="MFS_MJ1317_like"/>
    <property type="match status" value="1"/>
</dbReference>
<dbReference type="Proteomes" id="UP001595711">
    <property type="component" value="Unassembled WGS sequence"/>
</dbReference>
<dbReference type="PANTHER" id="PTHR23518:SF2">
    <property type="entry name" value="MAJOR FACILITATOR SUPERFAMILY TRANSPORTER"/>
    <property type="match status" value="1"/>
</dbReference>
<dbReference type="InterPro" id="IPR011701">
    <property type="entry name" value="MFS"/>
</dbReference>
<reference evidence="7" key="1">
    <citation type="journal article" date="2019" name="Int. J. Syst. Evol. Microbiol.">
        <title>The Global Catalogue of Microorganisms (GCM) 10K type strain sequencing project: providing services to taxonomists for standard genome sequencing and annotation.</title>
        <authorList>
            <consortium name="The Broad Institute Genomics Platform"/>
            <consortium name="The Broad Institute Genome Sequencing Center for Infectious Disease"/>
            <person name="Wu L."/>
            <person name="Ma J."/>
        </authorList>
    </citation>
    <scope>NUCLEOTIDE SEQUENCE [LARGE SCALE GENOMIC DNA]</scope>
    <source>
        <strain evidence="7">KCTC 42182</strain>
    </source>
</reference>
<evidence type="ECO:0000313" key="7">
    <source>
        <dbReference type="Proteomes" id="UP001595711"/>
    </source>
</evidence>
<protein>
    <submittedName>
        <fullName evidence="6">MFS transporter</fullName>
    </submittedName>
</protein>
<evidence type="ECO:0000256" key="2">
    <source>
        <dbReference type="ARBA" id="ARBA00022989"/>
    </source>
</evidence>
<dbReference type="RefSeq" id="WP_379720261.1">
    <property type="nucleotide sequence ID" value="NZ_JBHRYJ010000001.1"/>
</dbReference>
<feature type="domain" description="Major facilitator superfamily (MFS) profile" evidence="5">
    <location>
        <begin position="26"/>
        <end position="409"/>
    </location>
</feature>
<dbReference type="PANTHER" id="PTHR23518">
    <property type="entry name" value="C-METHYLTRANSFERASE"/>
    <property type="match status" value="1"/>
</dbReference>
<feature type="transmembrane region" description="Helical" evidence="4">
    <location>
        <begin position="226"/>
        <end position="248"/>
    </location>
</feature>
<feature type="transmembrane region" description="Helical" evidence="4">
    <location>
        <begin position="295"/>
        <end position="315"/>
    </location>
</feature>
<name>A0ABV7VBL7_9PROT</name>
<feature type="transmembrane region" description="Helical" evidence="4">
    <location>
        <begin position="321"/>
        <end position="344"/>
    </location>
</feature>
<feature type="transmembrane region" description="Helical" evidence="4">
    <location>
        <begin position="356"/>
        <end position="378"/>
    </location>
</feature>
<dbReference type="EMBL" id="JBHRYJ010000001">
    <property type="protein sequence ID" value="MFC3674041.1"/>
    <property type="molecule type" value="Genomic_DNA"/>
</dbReference>
<gene>
    <name evidence="6" type="ORF">ACFOOQ_00710</name>
</gene>
<dbReference type="SUPFAM" id="SSF103473">
    <property type="entry name" value="MFS general substrate transporter"/>
    <property type="match status" value="1"/>
</dbReference>
<evidence type="ECO:0000313" key="6">
    <source>
        <dbReference type="EMBL" id="MFC3674041.1"/>
    </source>
</evidence>
<feature type="transmembrane region" description="Helical" evidence="4">
    <location>
        <begin position="43"/>
        <end position="66"/>
    </location>
</feature>
<proteinExistence type="predicted"/>
<feature type="transmembrane region" description="Helical" evidence="4">
    <location>
        <begin position="260"/>
        <end position="283"/>
    </location>
</feature>
<keyword evidence="3 4" id="KW-0472">Membrane</keyword>
<feature type="transmembrane region" description="Helical" evidence="4">
    <location>
        <begin position="384"/>
        <end position="404"/>
    </location>
</feature>
<evidence type="ECO:0000256" key="3">
    <source>
        <dbReference type="ARBA" id="ARBA00023136"/>
    </source>
</evidence>
<keyword evidence="1 4" id="KW-0812">Transmembrane</keyword>